<keyword evidence="2" id="KW-1185">Reference proteome</keyword>
<protein>
    <submittedName>
        <fullName evidence="1">Uncharacterized protein</fullName>
    </submittedName>
</protein>
<reference evidence="1 2" key="1">
    <citation type="submission" date="2012-06" db="EMBL/GenBank/DDBJ databases">
        <title>Finished chromosome of genome of Cylindrospermum stagnale PCC 7417.</title>
        <authorList>
            <consortium name="US DOE Joint Genome Institute"/>
            <person name="Gugger M."/>
            <person name="Coursin T."/>
            <person name="Rippka R."/>
            <person name="Tandeau De Marsac N."/>
            <person name="Huntemann M."/>
            <person name="Wei C.-L."/>
            <person name="Han J."/>
            <person name="Detter J.C."/>
            <person name="Han C."/>
            <person name="Tapia R."/>
            <person name="Chen A."/>
            <person name="Kyrpides N."/>
            <person name="Mavromatis K."/>
            <person name="Markowitz V."/>
            <person name="Szeto E."/>
            <person name="Ivanova N."/>
            <person name="Pagani I."/>
            <person name="Pati A."/>
            <person name="Goodwin L."/>
            <person name="Nordberg H.P."/>
            <person name="Cantor M.N."/>
            <person name="Hua S.X."/>
            <person name="Woyke T."/>
            <person name="Kerfeld C.A."/>
        </authorList>
    </citation>
    <scope>NUCLEOTIDE SEQUENCE [LARGE SCALE GENOMIC DNA]</scope>
    <source>
        <strain evidence="1 2">PCC 7417</strain>
    </source>
</reference>
<dbReference type="PATRIC" id="fig|56107.3.peg.4807"/>
<evidence type="ECO:0000313" key="1">
    <source>
        <dbReference type="EMBL" id="AFZ26474.1"/>
    </source>
</evidence>
<dbReference type="EMBL" id="CP003642">
    <property type="protein sequence ID" value="AFZ26474.1"/>
    <property type="molecule type" value="Genomic_DNA"/>
</dbReference>
<dbReference type="AlphaFoldDB" id="K9X307"/>
<evidence type="ECO:0000313" key="2">
    <source>
        <dbReference type="Proteomes" id="UP000010475"/>
    </source>
</evidence>
<organism evidence="1 2">
    <name type="scientific">Cylindrospermum stagnale PCC 7417</name>
    <dbReference type="NCBI Taxonomy" id="56107"/>
    <lineage>
        <taxon>Bacteria</taxon>
        <taxon>Bacillati</taxon>
        <taxon>Cyanobacteriota</taxon>
        <taxon>Cyanophyceae</taxon>
        <taxon>Nostocales</taxon>
        <taxon>Nostocaceae</taxon>
        <taxon>Cylindrospermum</taxon>
    </lineage>
</organism>
<dbReference type="KEGG" id="csg:Cylst_4384"/>
<dbReference type="eggNOG" id="ENOG5031QP9">
    <property type="taxonomic scope" value="Bacteria"/>
</dbReference>
<accession>K9X307</accession>
<name>K9X307_9NOST</name>
<proteinExistence type="predicted"/>
<gene>
    <name evidence="1" type="ORF">Cylst_4384</name>
</gene>
<dbReference type="Proteomes" id="UP000010475">
    <property type="component" value="Chromosome"/>
</dbReference>
<dbReference type="RefSeq" id="WP_015209716.1">
    <property type="nucleotide sequence ID" value="NC_019757.1"/>
</dbReference>
<dbReference type="OrthoDB" id="458512at2"/>
<dbReference type="HOGENOM" id="CLU_1625362_0_0_3"/>
<sequence length="163" mass="18210">MTSLISTFSQHLAFSQPEVEALLSQPLNKVLNSLEIKQELDSLDTNLLRETLPTAGGVLAQELPPFYHWLKHELGVKRVPDSPEHTTKWVIGFVNNQESLTRLVELHRPVPRPALEAAVPRLVGLFDGVEDLKVRLEWQKAIAVLCLILVVDTREQNPAAVAV</sequence>